<evidence type="ECO:0000313" key="4">
    <source>
        <dbReference type="Proteomes" id="UP001153636"/>
    </source>
</evidence>
<dbReference type="InterPro" id="IPR006085">
    <property type="entry name" value="XPG_DNA_repair_N"/>
</dbReference>
<accession>A0A9P0CRX2</accession>
<evidence type="ECO:0000256" key="1">
    <source>
        <dbReference type="ARBA" id="ARBA00007398"/>
    </source>
</evidence>
<comment type="similarity">
    <text evidence="1">Belongs to the asteroid family.</text>
</comment>
<dbReference type="Pfam" id="PF00752">
    <property type="entry name" value="XPG_N"/>
    <property type="match status" value="1"/>
</dbReference>
<dbReference type="PANTHER" id="PTHR15665">
    <property type="entry name" value="ASTEROID PROTEIN"/>
    <property type="match status" value="1"/>
</dbReference>
<gene>
    <name evidence="3" type="ORF">PSYICH_LOCUS5749</name>
</gene>
<dbReference type="OrthoDB" id="25987at2759"/>
<evidence type="ECO:0000259" key="2">
    <source>
        <dbReference type="Pfam" id="PF00752"/>
    </source>
</evidence>
<evidence type="ECO:0000313" key="3">
    <source>
        <dbReference type="EMBL" id="CAH1104835.1"/>
    </source>
</evidence>
<proteinExistence type="inferred from homology"/>
<feature type="domain" description="XPG N-terminal" evidence="2">
    <location>
        <begin position="1"/>
        <end position="95"/>
    </location>
</feature>
<organism evidence="3 4">
    <name type="scientific">Psylliodes chrysocephalus</name>
    <dbReference type="NCBI Taxonomy" id="3402493"/>
    <lineage>
        <taxon>Eukaryota</taxon>
        <taxon>Metazoa</taxon>
        <taxon>Ecdysozoa</taxon>
        <taxon>Arthropoda</taxon>
        <taxon>Hexapoda</taxon>
        <taxon>Insecta</taxon>
        <taxon>Pterygota</taxon>
        <taxon>Neoptera</taxon>
        <taxon>Endopterygota</taxon>
        <taxon>Coleoptera</taxon>
        <taxon>Polyphaga</taxon>
        <taxon>Cucujiformia</taxon>
        <taxon>Chrysomeloidea</taxon>
        <taxon>Chrysomelidae</taxon>
        <taxon>Galerucinae</taxon>
        <taxon>Alticini</taxon>
        <taxon>Psylliodes</taxon>
    </lineage>
</organism>
<keyword evidence="4" id="KW-1185">Reference proteome</keyword>
<dbReference type="InterPro" id="IPR029060">
    <property type="entry name" value="PIN-like_dom_sf"/>
</dbReference>
<name>A0A9P0CRX2_9CUCU</name>
<dbReference type="GO" id="GO:0004518">
    <property type="term" value="F:nuclease activity"/>
    <property type="evidence" value="ECO:0007669"/>
    <property type="project" value="InterPro"/>
</dbReference>
<dbReference type="Gene3D" id="3.40.50.1010">
    <property type="entry name" value="5'-nuclease"/>
    <property type="match status" value="1"/>
</dbReference>
<protein>
    <recommendedName>
        <fullName evidence="2">XPG N-terminal domain-containing protein</fullName>
    </recommendedName>
</protein>
<dbReference type="Proteomes" id="UP001153636">
    <property type="component" value="Chromosome 18"/>
</dbReference>
<dbReference type="InterPro" id="IPR026832">
    <property type="entry name" value="Asteroid"/>
</dbReference>
<dbReference type="EMBL" id="OV651830">
    <property type="protein sequence ID" value="CAH1104835.1"/>
    <property type="molecule type" value="Genomic_DNA"/>
</dbReference>
<dbReference type="PANTHER" id="PTHR15665:SF1">
    <property type="entry name" value="PROTEIN ASTEROID HOMOLOG 1"/>
    <property type="match status" value="1"/>
</dbReference>
<sequence length="656" mass="76666">MGIKGLTTFVKNKSEQCMETYELHNTSVVIDGDAVLCQLYLAHTIPRNGCFGGDYDKYGNTIYKFFHMLFQCKVKPYIILDGGYESRKMERIFERFKGRIDQVEYLNARTESRNNTTPLFIREAFEDIALKLGIKLIRCDFEGDRETANIAKALKCPVMSNDSDFYIYDIPYIPFQSVTMSVKTGSSVNSDTQETTNYKYIPCEIYRIDKFLSCVGDMNKDNLPLFAALVGNDFMDGIELSKLGIKSKSEHFLQRIESIIEWLQTETKETAIQKVLNIYDSEERDSVLKKIEDAINGYSFRDSKYLKYLTDESVDDSIDSENEEDDYNSYEKLTSSFPKPFIENFRKSLYPTRFLDILTQNKYYNFKPQVEVREYEQAHDVSFDIMSAVHKILTGSSENLTCLIRSKSEATEIKLPLCNLELPSYVEIQTMDLQTRKRLILTILDIEESFITNSLRCFPESWHLLVLTLKYMTQKSTIVPPITYSIILCKLVIDFIDPKVGFYRATDVFNRQFYSKLKDILSNRKILSPNSKTLKSALDSITYEDALIALSRLIAFFEFNRHLKKDVRLYDRKLMHCLSQFQSCLLHVKCLNQLFNMPYHDFFITECYNGTFVYNMTYNLRKREELDDYLRYLLHKAPLILNCFEIVIKLIKEEDL</sequence>
<dbReference type="SUPFAM" id="SSF88723">
    <property type="entry name" value="PIN domain-like"/>
    <property type="match status" value="1"/>
</dbReference>
<dbReference type="AlphaFoldDB" id="A0A9P0CRX2"/>
<reference evidence="3" key="1">
    <citation type="submission" date="2022-01" db="EMBL/GenBank/DDBJ databases">
        <authorList>
            <person name="King R."/>
        </authorList>
    </citation>
    <scope>NUCLEOTIDE SEQUENCE</scope>
</reference>